<feature type="transmembrane region" description="Helical" evidence="6">
    <location>
        <begin position="241"/>
        <end position="260"/>
    </location>
</feature>
<dbReference type="Pfam" id="PF13520">
    <property type="entry name" value="AA_permease_2"/>
    <property type="match status" value="1"/>
</dbReference>
<dbReference type="PIRSF" id="PIRSF006060">
    <property type="entry name" value="AA_transporter"/>
    <property type="match status" value="1"/>
</dbReference>
<feature type="transmembrane region" description="Helical" evidence="6">
    <location>
        <begin position="454"/>
        <end position="472"/>
    </location>
</feature>
<evidence type="ECO:0000256" key="4">
    <source>
        <dbReference type="ARBA" id="ARBA00022989"/>
    </source>
</evidence>
<feature type="transmembrane region" description="Helical" evidence="6">
    <location>
        <begin position="324"/>
        <end position="353"/>
    </location>
</feature>
<keyword evidence="2" id="KW-1003">Cell membrane</keyword>
<evidence type="ECO:0000256" key="1">
    <source>
        <dbReference type="ARBA" id="ARBA00004651"/>
    </source>
</evidence>
<evidence type="ECO:0000256" key="6">
    <source>
        <dbReference type="SAM" id="Phobius"/>
    </source>
</evidence>
<keyword evidence="3 6" id="KW-0812">Transmembrane</keyword>
<feature type="transmembrane region" description="Helical" evidence="6">
    <location>
        <begin position="430"/>
        <end position="448"/>
    </location>
</feature>
<keyword evidence="5 6" id="KW-0472">Membrane</keyword>
<feature type="transmembrane region" description="Helical" evidence="6">
    <location>
        <begin position="61"/>
        <end position="84"/>
    </location>
</feature>
<dbReference type="AlphaFoldDB" id="A0A3P3VSI9"/>
<comment type="caution">
    <text evidence="7">The sequence shown here is derived from an EMBL/GenBank/DDBJ whole genome shotgun (WGS) entry which is preliminary data.</text>
</comment>
<gene>
    <name evidence="7" type="ORF">EG850_11910</name>
</gene>
<feature type="transmembrane region" description="Helical" evidence="6">
    <location>
        <begin position="200"/>
        <end position="221"/>
    </location>
</feature>
<sequence>MLSVARRHSLAEALEAHRAISLAKAIEARRCQATCGLLARASIRGVTENTTPAPKPQLRRALTLGGAIAIGLSSMIGAGVFSAFGPAAQAAGSALLIGLTLAFIVAACNATSTAQLAAQYPTSGGSYIYGREQLGHWWGFVAGWGFVVGKSASAAAMALTFAAYAAPEAWLKPVALAALVALIALNSFGITRTAGAARIIVALVLTGLAGILSTAWVLEGASPTGAQALIAGLDEQLATPAGWYGVLQSAGLLFFAFAGYARIATLGEEVREPERNIPRAIITTLLVVAVLYALVALTLLSRLGSGGVAASSAPLADAVRDAPWAVTLVQITAAIAALGALLAGIAGVSRTTLAMARERDLPSALAIVHPGVQVPRVATIVLGMVVALLILVGDVREVIGFSSFGVLTYYFVANLAAFTQQDAHRRYPRWAQVIGMALCGVLVATLPWQSVVGGLAIFAIGLIGRAIVVRRLSRRAGHFGS</sequence>
<evidence type="ECO:0000256" key="5">
    <source>
        <dbReference type="ARBA" id="ARBA00023136"/>
    </source>
</evidence>
<dbReference type="EMBL" id="RQVS01000019">
    <property type="protein sequence ID" value="RRJ85761.1"/>
    <property type="molecule type" value="Genomic_DNA"/>
</dbReference>
<dbReference type="InterPro" id="IPR002293">
    <property type="entry name" value="AA/rel_permease1"/>
</dbReference>
<accession>A0A3P3VSI9</accession>
<keyword evidence="8" id="KW-1185">Reference proteome</keyword>
<feature type="transmembrane region" description="Helical" evidence="6">
    <location>
        <begin position="281"/>
        <end position="304"/>
    </location>
</feature>
<dbReference type="PANTHER" id="PTHR42770">
    <property type="entry name" value="AMINO ACID TRANSPORTER-RELATED"/>
    <property type="match status" value="1"/>
</dbReference>
<name>A0A3P3VSI9_9MICO</name>
<dbReference type="PANTHER" id="PTHR42770:SF7">
    <property type="entry name" value="MEMBRANE PROTEIN"/>
    <property type="match status" value="1"/>
</dbReference>
<protein>
    <submittedName>
        <fullName evidence="7">APC family permease</fullName>
    </submittedName>
</protein>
<dbReference type="GO" id="GO:0022857">
    <property type="term" value="F:transmembrane transporter activity"/>
    <property type="evidence" value="ECO:0007669"/>
    <property type="project" value="InterPro"/>
</dbReference>
<evidence type="ECO:0000256" key="3">
    <source>
        <dbReference type="ARBA" id="ARBA00022692"/>
    </source>
</evidence>
<reference evidence="7 8" key="1">
    <citation type="submission" date="2018-11" db="EMBL/GenBank/DDBJ databases">
        <title>YIM 102482-1 draft genome.</title>
        <authorList>
            <person name="Li G."/>
            <person name="Jiang Y."/>
        </authorList>
    </citation>
    <scope>NUCLEOTIDE SEQUENCE [LARGE SCALE GENOMIC DNA]</scope>
    <source>
        <strain evidence="7 8">YIM 102482-1</strain>
    </source>
</reference>
<keyword evidence="4 6" id="KW-1133">Transmembrane helix</keyword>
<feature type="transmembrane region" description="Helical" evidence="6">
    <location>
        <begin position="398"/>
        <end position="418"/>
    </location>
</feature>
<comment type="subcellular location">
    <subcellularLocation>
        <location evidence="1">Cell membrane</location>
        <topology evidence="1">Multi-pass membrane protein</topology>
    </subcellularLocation>
</comment>
<dbReference type="InterPro" id="IPR050367">
    <property type="entry name" value="APC_superfamily"/>
</dbReference>
<feature type="transmembrane region" description="Helical" evidence="6">
    <location>
        <begin position="90"/>
        <end position="116"/>
    </location>
</feature>
<evidence type="ECO:0000313" key="7">
    <source>
        <dbReference type="EMBL" id="RRJ85761.1"/>
    </source>
</evidence>
<organism evidence="7 8">
    <name type="scientific">Gulosibacter macacae</name>
    <dbReference type="NCBI Taxonomy" id="2488791"/>
    <lineage>
        <taxon>Bacteria</taxon>
        <taxon>Bacillati</taxon>
        <taxon>Actinomycetota</taxon>
        <taxon>Actinomycetes</taxon>
        <taxon>Micrococcales</taxon>
        <taxon>Microbacteriaceae</taxon>
        <taxon>Gulosibacter</taxon>
    </lineage>
</organism>
<feature type="transmembrane region" description="Helical" evidence="6">
    <location>
        <begin position="170"/>
        <end position="188"/>
    </location>
</feature>
<feature type="transmembrane region" description="Helical" evidence="6">
    <location>
        <begin position="374"/>
        <end position="392"/>
    </location>
</feature>
<dbReference type="Proteomes" id="UP000274391">
    <property type="component" value="Unassembled WGS sequence"/>
</dbReference>
<dbReference type="Gene3D" id="1.20.1740.10">
    <property type="entry name" value="Amino acid/polyamine transporter I"/>
    <property type="match status" value="1"/>
</dbReference>
<feature type="transmembrane region" description="Helical" evidence="6">
    <location>
        <begin position="137"/>
        <end position="164"/>
    </location>
</feature>
<dbReference type="GO" id="GO:0005886">
    <property type="term" value="C:plasma membrane"/>
    <property type="evidence" value="ECO:0007669"/>
    <property type="project" value="UniProtKB-SubCell"/>
</dbReference>
<dbReference type="OrthoDB" id="259687at2"/>
<evidence type="ECO:0000256" key="2">
    <source>
        <dbReference type="ARBA" id="ARBA00022475"/>
    </source>
</evidence>
<evidence type="ECO:0000313" key="8">
    <source>
        <dbReference type="Proteomes" id="UP000274391"/>
    </source>
</evidence>
<proteinExistence type="predicted"/>